<gene>
    <name evidence="2" type="ORF">DB88DRAFT_529989</name>
</gene>
<sequence>MGPGMDELTSEGEESGSDESPEPNENPGLSGVSQAGRRRLDPSVPRAGGRSTLRPSGGSISPPLNDHLQSAELDASVTYVSVRTNPEYWTIQSDNLRAAAVWLGRAVQVLEALETNAAPEDPRYPSGVLARIQQDVSRILQRNGWDRGVATESAEQAPGAPPDQPGELVPLRDTLEVLYEHVERIQTDIDAVPDTIPHPDAAHPFVTCWEAAPQILSATWGLWTGTYPELGSDH</sequence>
<protein>
    <submittedName>
        <fullName evidence="2">Uncharacterized protein</fullName>
    </submittedName>
</protein>
<proteinExistence type="predicted"/>
<comment type="caution">
    <text evidence="2">The sequence shown here is derived from an EMBL/GenBank/DDBJ whole genome shotgun (WGS) entry which is preliminary data.</text>
</comment>
<organism evidence="2 3">
    <name type="scientific">Papiliotrema laurentii</name>
    <name type="common">Cryptococcus laurentii</name>
    <dbReference type="NCBI Taxonomy" id="5418"/>
    <lineage>
        <taxon>Eukaryota</taxon>
        <taxon>Fungi</taxon>
        <taxon>Dikarya</taxon>
        <taxon>Basidiomycota</taxon>
        <taxon>Agaricomycotina</taxon>
        <taxon>Tremellomycetes</taxon>
        <taxon>Tremellales</taxon>
        <taxon>Rhynchogastremaceae</taxon>
        <taxon>Papiliotrema</taxon>
    </lineage>
</organism>
<reference evidence="2" key="1">
    <citation type="submission" date="2023-02" db="EMBL/GenBank/DDBJ databases">
        <title>Identification and recombinant expression of a fungal hydrolase from Papiliotrema laurentii that hydrolyzes apple cutin and clears colloidal polyester polyurethane.</title>
        <authorList>
            <consortium name="DOE Joint Genome Institute"/>
            <person name="Roman V.A."/>
            <person name="Bojanowski C."/>
            <person name="Crable B.R."/>
            <person name="Wagner D.N."/>
            <person name="Hung C.S."/>
            <person name="Nadeau L.J."/>
            <person name="Schratz L."/>
            <person name="Haridas S."/>
            <person name="Pangilinan J."/>
            <person name="Lipzen A."/>
            <person name="Na H."/>
            <person name="Yan M."/>
            <person name="Ng V."/>
            <person name="Grigoriev I.V."/>
            <person name="Spatafora J.W."/>
            <person name="Barlow D."/>
            <person name="Biffinger J."/>
            <person name="Kelley-Loughnane N."/>
            <person name="Varaljay V.A."/>
            <person name="Crookes-Goodson W.J."/>
        </authorList>
    </citation>
    <scope>NUCLEOTIDE SEQUENCE</scope>
    <source>
        <strain evidence="2">5307AH</strain>
    </source>
</reference>
<accession>A0AAD9D1H8</accession>
<dbReference type="EMBL" id="JAODAN010000007">
    <property type="protein sequence ID" value="KAK1923076.1"/>
    <property type="molecule type" value="Genomic_DNA"/>
</dbReference>
<dbReference type="AlphaFoldDB" id="A0AAD9D1H8"/>
<feature type="region of interest" description="Disordered" evidence="1">
    <location>
        <begin position="1"/>
        <end position="66"/>
    </location>
</feature>
<dbReference type="Proteomes" id="UP001182556">
    <property type="component" value="Unassembled WGS sequence"/>
</dbReference>
<keyword evidence="3" id="KW-1185">Reference proteome</keyword>
<evidence type="ECO:0000313" key="2">
    <source>
        <dbReference type="EMBL" id="KAK1923076.1"/>
    </source>
</evidence>
<evidence type="ECO:0000256" key="1">
    <source>
        <dbReference type="SAM" id="MobiDB-lite"/>
    </source>
</evidence>
<feature type="compositionally biased region" description="Acidic residues" evidence="1">
    <location>
        <begin position="8"/>
        <end position="22"/>
    </location>
</feature>
<evidence type="ECO:0000313" key="3">
    <source>
        <dbReference type="Proteomes" id="UP001182556"/>
    </source>
</evidence>
<name>A0AAD9D1H8_PAPLA</name>